<proteinExistence type="predicted"/>
<dbReference type="AlphaFoldDB" id="A0A9Q4H954"/>
<evidence type="ECO:0000313" key="3">
    <source>
        <dbReference type="Proteomes" id="UP001070352"/>
    </source>
</evidence>
<evidence type="ECO:0000313" key="2">
    <source>
        <dbReference type="EMBL" id="MCY8120165.1"/>
    </source>
</evidence>
<dbReference type="InterPro" id="IPR021359">
    <property type="entry name" value="DUF2812"/>
</dbReference>
<dbReference type="RefSeq" id="WP_003218877.1">
    <property type="nucleotide sequence ID" value="NZ_CBCRWV010000001.1"/>
</dbReference>
<keyword evidence="1" id="KW-0472">Membrane</keyword>
<dbReference type="EMBL" id="JALANJ010000007">
    <property type="protein sequence ID" value="MCY8120165.1"/>
    <property type="molecule type" value="Genomic_DNA"/>
</dbReference>
<comment type="caution">
    <text evidence="2">The sequence shown here is derived from an EMBL/GenBank/DDBJ whole genome shotgun (WGS) entry which is preliminary data.</text>
</comment>
<sequence length="185" mass="21522">MKRKKYMMSEGLAFSEEKDMKRLSDMACKGWVLDSFAFMGYKLRKAEPQNLIYSLDYRAVNDDSMDEYLDIFENAGWEHVCSEYTTHIFAAAPGTKPIYSDRSTLIDKYKQSEYTLRYITLFMLCLTAAFTVIRSMLFSAEATVLHNTIHILFIFLIAITIPATLTYAAAVFRIWRVKRRNPNLE</sequence>
<evidence type="ECO:0000256" key="1">
    <source>
        <dbReference type="SAM" id="Phobius"/>
    </source>
</evidence>
<accession>A0A9Q4H954</accession>
<keyword evidence="1" id="KW-0812">Transmembrane</keyword>
<reference evidence="2" key="1">
    <citation type="submission" date="2022-02" db="EMBL/GenBank/DDBJ databases">
        <title>Crop Bioprotection Bacillus Genome Sequencing.</title>
        <authorList>
            <person name="Dunlap C."/>
        </authorList>
    </citation>
    <scope>NUCLEOTIDE SEQUENCE</scope>
    <source>
        <strain evidence="2">M18B4</strain>
    </source>
</reference>
<protein>
    <submittedName>
        <fullName evidence="2">DUF2812 domain-containing protein</fullName>
    </submittedName>
</protein>
<feature type="transmembrane region" description="Helical" evidence="1">
    <location>
        <begin position="118"/>
        <end position="137"/>
    </location>
</feature>
<name>A0A9Q4H954_BACSC</name>
<organism evidence="2 3">
    <name type="scientific">Bacillus spizizenii</name>
    <name type="common">Bacillus subtilis subsp. spizizenii</name>
    <dbReference type="NCBI Taxonomy" id="96241"/>
    <lineage>
        <taxon>Bacteria</taxon>
        <taxon>Bacillati</taxon>
        <taxon>Bacillota</taxon>
        <taxon>Bacilli</taxon>
        <taxon>Bacillales</taxon>
        <taxon>Bacillaceae</taxon>
        <taxon>Bacillus</taxon>
    </lineage>
</organism>
<feature type="transmembrane region" description="Helical" evidence="1">
    <location>
        <begin position="149"/>
        <end position="172"/>
    </location>
</feature>
<dbReference type="Proteomes" id="UP001070352">
    <property type="component" value="Unassembled WGS sequence"/>
</dbReference>
<gene>
    <name evidence="2" type="ORF">MOC45_06045</name>
</gene>
<keyword evidence="1" id="KW-1133">Transmembrane helix</keyword>
<dbReference type="Pfam" id="PF11193">
    <property type="entry name" value="DUF2812"/>
    <property type="match status" value="1"/>
</dbReference>